<dbReference type="AlphaFoldDB" id="A0A811L3C6"/>
<dbReference type="EMBL" id="CAJFDH010000004">
    <property type="protein sequence ID" value="CAD5221874.1"/>
    <property type="molecule type" value="Genomic_DNA"/>
</dbReference>
<keyword evidence="2" id="KW-0732">Signal</keyword>
<dbReference type="PANTHER" id="PTHR35572:SF6">
    <property type="entry name" value="IG-LIKE DOMAIN-CONTAINING PROTEIN"/>
    <property type="match status" value="1"/>
</dbReference>
<dbReference type="Proteomes" id="UP000614601">
    <property type="component" value="Unassembled WGS sequence"/>
</dbReference>
<accession>A0A811L3C6</accession>
<feature type="compositionally biased region" description="Polar residues" evidence="1">
    <location>
        <begin position="180"/>
        <end position="193"/>
    </location>
</feature>
<dbReference type="PANTHER" id="PTHR35572">
    <property type="entry name" value="PROTEIN CBG04538-RELATED"/>
    <property type="match status" value="1"/>
</dbReference>
<protein>
    <recommendedName>
        <fullName evidence="3">Abnormal cell migration protein 18-like fibronectin type I domain-containing protein</fullName>
    </recommendedName>
</protein>
<feature type="domain" description="Abnormal cell migration protein 18-like fibronectin type I" evidence="3">
    <location>
        <begin position="95"/>
        <end position="148"/>
    </location>
</feature>
<name>A0A811L3C6_9BILA</name>
<evidence type="ECO:0000313" key="5">
    <source>
        <dbReference type="Proteomes" id="UP000614601"/>
    </source>
</evidence>
<organism evidence="4 5">
    <name type="scientific">Bursaphelenchus okinawaensis</name>
    <dbReference type="NCBI Taxonomy" id="465554"/>
    <lineage>
        <taxon>Eukaryota</taxon>
        <taxon>Metazoa</taxon>
        <taxon>Ecdysozoa</taxon>
        <taxon>Nematoda</taxon>
        <taxon>Chromadorea</taxon>
        <taxon>Rhabditida</taxon>
        <taxon>Tylenchina</taxon>
        <taxon>Tylenchomorpha</taxon>
        <taxon>Aphelenchoidea</taxon>
        <taxon>Aphelenchoididae</taxon>
        <taxon>Bursaphelenchus</taxon>
    </lineage>
</organism>
<proteinExistence type="predicted"/>
<evidence type="ECO:0000256" key="2">
    <source>
        <dbReference type="SAM" id="SignalP"/>
    </source>
</evidence>
<dbReference type="EMBL" id="CAJFCW020000004">
    <property type="protein sequence ID" value="CAG9115597.1"/>
    <property type="molecule type" value="Genomic_DNA"/>
</dbReference>
<feature type="chain" id="PRO_5035595285" description="Abnormal cell migration protein 18-like fibronectin type I domain-containing protein" evidence="2">
    <location>
        <begin position="18"/>
        <end position="264"/>
    </location>
</feature>
<dbReference type="Pfam" id="PF23003">
    <property type="entry name" value="Fn1_2"/>
    <property type="match status" value="2"/>
</dbReference>
<feature type="domain" description="Abnormal cell migration protein 18-like fibronectin type I" evidence="3">
    <location>
        <begin position="17"/>
        <end position="69"/>
    </location>
</feature>
<evidence type="ECO:0000256" key="1">
    <source>
        <dbReference type="SAM" id="MobiDB-lite"/>
    </source>
</evidence>
<reference evidence="4" key="1">
    <citation type="submission" date="2020-09" db="EMBL/GenBank/DDBJ databases">
        <authorList>
            <person name="Kikuchi T."/>
        </authorList>
    </citation>
    <scope>NUCLEOTIDE SEQUENCE</scope>
    <source>
        <strain evidence="4">SH1</strain>
    </source>
</reference>
<evidence type="ECO:0000313" key="4">
    <source>
        <dbReference type="EMBL" id="CAD5221874.1"/>
    </source>
</evidence>
<feature type="signal peptide" evidence="2">
    <location>
        <begin position="1"/>
        <end position="17"/>
    </location>
</feature>
<gene>
    <name evidence="4" type="ORF">BOKJ2_LOCUS9663</name>
</gene>
<keyword evidence="5" id="KW-1185">Reference proteome</keyword>
<dbReference type="Proteomes" id="UP000783686">
    <property type="component" value="Unassembled WGS sequence"/>
</dbReference>
<dbReference type="InterPro" id="IPR055119">
    <property type="entry name" value="Mig18_Fn1"/>
</dbReference>
<feature type="compositionally biased region" description="Basic and acidic residues" evidence="1">
    <location>
        <begin position="194"/>
        <end position="240"/>
    </location>
</feature>
<evidence type="ECO:0000259" key="3">
    <source>
        <dbReference type="Pfam" id="PF23003"/>
    </source>
</evidence>
<dbReference type="InterPro" id="IPR040282">
    <property type="entry name" value="Mig-18-like"/>
</dbReference>
<sequence>MERTLLLVCLTISLCYGCEYNNVTRKHNEEWVENSYFVFRCEIFNKNTSWRVKIQGCDFNGTRFALNERKNGQACQSLDDGRVKFALGPICDGRNEGETWDDGHFRKTCIDDQTKFIGCTTSEKVYIPIGEEKQSGTFKWKCESAPNNGVKLYPTNVDEVNAALKNKSKSTVVEKKGNGTEVQNEDNGVSNGNEVKKEDSGTTGTEVHEEGNSKMKGEEMTLDKKNDDLTMDIKEDELQKVSENLTTSSDDLEGSGAETSTDSL</sequence>
<feature type="region of interest" description="Disordered" evidence="1">
    <location>
        <begin position="169"/>
        <end position="264"/>
    </location>
</feature>
<comment type="caution">
    <text evidence="4">The sequence shown here is derived from an EMBL/GenBank/DDBJ whole genome shotgun (WGS) entry which is preliminary data.</text>
</comment>